<dbReference type="CDD" id="cd14007">
    <property type="entry name" value="STKc_Aurora"/>
    <property type="match status" value="1"/>
</dbReference>
<dbReference type="Gene3D" id="1.10.510.10">
    <property type="entry name" value="Transferase(Phosphotransferase) domain 1"/>
    <property type="match status" value="1"/>
</dbReference>
<organism evidence="17 18">
    <name type="scientific">Rhizopus oryzae</name>
    <name type="common">Mucormycosis agent</name>
    <name type="synonym">Rhizopus arrhizus var. delemar</name>
    <dbReference type="NCBI Taxonomy" id="64495"/>
    <lineage>
        <taxon>Eukaryota</taxon>
        <taxon>Fungi</taxon>
        <taxon>Fungi incertae sedis</taxon>
        <taxon>Mucoromycota</taxon>
        <taxon>Mucoromycotina</taxon>
        <taxon>Mucoromycetes</taxon>
        <taxon>Mucorales</taxon>
        <taxon>Mucorineae</taxon>
        <taxon>Rhizopodaceae</taxon>
        <taxon>Rhizopus</taxon>
    </lineage>
</organism>
<dbReference type="AlphaFoldDB" id="A0A9P6YA47"/>
<evidence type="ECO:0000313" key="18">
    <source>
        <dbReference type="Proteomes" id="UP000717996"/>
    </source>
</evidence>
<dbReference type="EC" id="2.7.11.1" evidence="1 15"/>
<dbReference type="GO" id="GO:0044779">
    <property type="term" value="P:meiotic spindle checkpoint signaling"/>
    <property type="evidence" value="ECO:0007669"/>
    <property type="project" value="UniProtKB-ARBA"/>
</dbReference>
<protein>
    <recommendedName>
        <fullName evidence="2 15">Aurora kinase</fullName>
        <ecNumber evidence="1 15">2.7.11.1</ecNumber>
    </recommendedName>
</protein>
<accession>A0A9P6YA47</accession>
<keyword evidence="4 15" id="KW-0808">Transferase</keyword>
<dbReference type="InterPro" id="IPR017441">
    <property type="entry name" value="Protein_kinase_ATP_BS"/>
</dbReference>
<comment type="catalytic activity">
    <reaction evidence="8 15">
        <text>L-threonyl-[protein] + ATP = O-phospho-L-threonyl-[protein] + ADP + H(+)</text>
        <dbReference type="Rhea" id="RHEA:46608"/>
        <dbReference type="Rhea" id="RHEA-COMP:11060"/>
        <dbReference type="Rhea" id="RHEA-COMP:11605"/>
        <dbReference type="ChEBI" id="CHEBI:15378"/>
        <dbReference type="ChEBI" id="CHEBI:30013"/>
        <dbReference type="ChEBI" id="CHEBI:30616"/>
        <dbReference type="ChEBI" id="CHEBI:61977"/>
        <dbReference type="ChEBI" id="CHEBI:456216"/>
        <dbReference type="EC" id="2.7.11.1"/>
    </reaction>
</comment>
<feature type="domain" description="Protein kinase" evidence="16">
    <location>
        <begin position="105"/>
        <end position="353"/>
    </location>
</feature>
<evidence type="ECO:0000313" key="17">
    <source>
        <dbReference type="EMBL" id="KAG1542377.1"/>
    </source>
</evidence>
<dbReference type="GO" id="GO:0008608">
    <property type="term" value="P:attachment of spindle microtubules to kinetochore"/>
    <property type="evidence" value="ECO:0007669"/>
    <property type="project" value="UniProtKB-ARBA"/>
</dbReference>
<evidence type="ECO:0000256" key="4">
    <source>
        <dbReference type="ARBA" id="ARBA00022679"/>
    </source>
</evidence>
<dbReference type="Proteomes" id="UP000717996">
    <property type="component" value="Unassembled WGS sequence"/>
</dbReference>
<feature type="binding site" evidence="11 13">
    <location>
        <position position="134"/>
    </location>
    <ligand>
        <name>ATP</name>
        <dbReference type="ChEBI" id="CHEBI:30616"/>
    </ligand>
</feature>
<evidence type="ECO:0000256" key="5">
    <source>
        <dbReference type="ARBA" id="ARBA00022741"/>
    </source>
</evidence>
<evidence type="ECO:0000256" key="9">
    <source>
        <dbReference type="ARBA" id="ARBA00048679"/>
    </source>
</evidence>
<evidence type="ECO:0000256" key="8">
    <source>
        <dbReference type="ARBA" id="ARBA00047899"/>
    </source>
</evidence>
<dbReference type="EMBL" id="JAANIT010001079">
    <property type="protein sequence ID" value="KAG1542377.1"/>
    <property type="molecule type" value="Genomic_DNA"/>
</dbReference>
<comment type="caution">
    <text evidence="17">The sequence shown here is derived from an EMBL/GenBank/DDBJ whole genome shotgun (WGS) entry which is preliminary data.</text>
</comment>
<evidence type="ECO:0000259" key="16">
    <source>
        <dbReference type="PROSITE" id="PS50011"/>
    </source>
</evidence>
<dbReference type="GO" id="GO:0032465">
    <property type="term" value="P:regulation of cytokinesis"/>
    <property type="evidence" value="ECO:0007669"/>
    <property type="project" value="UniProtKB-ARBA"/>
</dbReference>
<dbReference type="OrthoDB" id="377346at2759"/>
<dbReference type="Pfam" id="PF00069">
    <property type="entry name" value="Pkinase"/>
    <property type="match status" value="1"/>
</dbReference>
<gene>
    <name evidence="17" type="ORF">G6F51_007311</name>
</gene>
<comment type="catalytic activity">
    <reaction evidence="9 15">
        <text>L-seryl-[protein] + ATP = O-phospho-L-seryl-[protein] + ADP + H(+)</text>
        <dbReference type="Rhea" id="RHEA:17989"/>
        <dbReference type="Rhea" id="RHEA-COMP:9863"/>
        <dbReference type="Rhea" id="RHEA-COMP:11604"/>
        <dbReference type="ChEBI" id="CHEBI:15378"/>
        <dbReference type="ChEBI" id="CHEBI:29999"/>
        <dbReference type="ChEBI" id="CHEBI:30616"/>
        <dbReference type="ChEBI" id="CHEBI:83421"/>
        <dbReference type="ChEBI" id="CHEBI:456216"/>
        <dbReference type="EC" id="2.7.11.1"/>
    </reaction>
</comment>
<feature type="binding site" evidence="11">
    <location>
        <begin position="232"/>
        <end position="233"/>
    </location>
    <ligand>
        <name>ATP</name>
        <dbReference type="ChEBI" id="CHEBI:30616"/>
    </ligand>
</feature>
<dbReference type="GO" id="GO:0004674">
    <property type="term" value="F:protein serine/threonine kinase activity"/>
    <property type="evidence" value="ECO:0007669"/>
    <property type="project" value="UniProtKB-KW"/>
</dbReference>
<dbReference type="InterPro" id="IPR000719">
    <property type="entry name" value="Prot_kinase_dom"/>
</dbReference>
<dbReference type="GO" id="GO:0005524">
    <property type="term" value="F:ATP binding"/>
    <property type="evidence" value="ECO:0007669"/>
    <property type="project" value="UniProtKB-UniRule"/>
</dbReference>
<evidence type="ECO:0000256" key="3">
    <source>
        <dbReference type="ARBA" id="ARBA00022527"/>
    </source>
</evidence>
<name>A0A9P6YA47_RHIOR</name>
<evidence type="ECO:0000256" key="15">
    <source>
        <dbReference type="RuleBase" id="RU367134"/>
    </source>
</evidence>
<dbReference type="InterPro" id="IPR030616">
    <property type="entry name" value="Aur-like"/>
</dbReference>
<dbReference type="InterPro" id="IPR008271">
    <property type="entry name" value="Ser/Thr_kinase_AS"/>
</dbReference>
<evidence type="ECO:0000256" key="14">
    <source>
        <dbReference type="RuleBase" id="RU000304"/>
    </source>
</evidence>
<dbReference type="GO" id="GO:0045143">
    <property type="term" value="P:homologous chromosome segregation"/>
    <property type="evidence" value="ECO:0007669"/>
    <property type="project" value="UniProtKB-ARBA"/>
</dbReference>
<keyword evidence="5 11" id="KW-0547">Nucleotide-binding</keyword>
<evidence type="ECO:0000256" key="12">
    <source>
        <dbReference type="PIRSR" id="PIRSR630616-3"/>
    </source>
</evidence>
<dbReference type="SMART" id="SM00220">
    <property type="entry name" value="S_TKc"/>
    <property type="match status" value="1"/>
</dbReference>
<evidence type="ECO:0000256" key="6">
    <source>
        <dbReference type="ARBA" id="ARBA00022777"/>
    </source>
</evidence>
<feature type="cross-link" description="Glycyl lysine isopeptide (Lys-Gly) (interchain with G-Cter in SUMO2)" evidence="12">
    <location>
        <position position="230"/>
    </location>
</feature>
<dbReference type="PROSITE" id="PS50011">
    <property type="entry name" value="PROTEIN_KINASE_DOM"/>
    <property type="match status" value="1"/>
</dbReference>
<dbReference type="GO" id="GO:1902115">
    <property type="term" value="P:regulation of organelle assembly"/>
    <property type="evidence" value="ECO:0007669"/>
    <property type="project" value="UniProtKB-ARBA"/>
</dbReference>
<feature type="binding site" evidence="11">
    <location>
        <position position="246"/>
    </location>
    <ligand>
        <name>ATP</name>
        <dbReference type="ChEBI" id="CHEBI:30616"/>
    </ligand>
</feature>
<dbReference type="FunFam" id="1.10.510.10:FF:000235">
    <property type="entry name" value="Serine/threonine-protein kinase ark1"/>
    <property type="match status" value="1"/>
</dbReference>
<dbReference type="FunFam" id="3.30.200.20:FF:000042">
    <property type="entry name" value="Aurora kinase A"/>
    <property type="match status" value="1"/>
</dbReference>
<feature type="binding site" evidence="11">
    <location>
        <begin position="183"/>
        <end position="185"/>
    </location>
    <ligand>
        <name>ATP</name>
        <dbReference type="ChEBI" id="CHEBI:30616"/>
    </ligand>
</feature>
<reference evidence="17" key="1">
    <citation type="journal article" date="2020" name="Microb. Genom.">
        <title>Genetic diversity of clinical and environmental Mucorales isolates obtained from an investigation of mucormycosis cases among solid organ transplant recipients.</title>
        <authorList>
            <person name="Nguyen M.H."/>
            <person name="Kaul D."/>
            <person name="Muto C."/>
            <person name="Cheng S.J."/>
            <person name="Richter R.A."/>
            <person name="Bruno V.M."/>
            <person name="Liu G."/>
            <person name="Beyhan S."/>
            <person name="Sundermann A.J."/>
            <person name="Mounaud S."/>
            <person name="Pasculle A.W."/>
            <person name="Nierman W.C."/>
            <person name="Driscoll E."/>
            <person name="Cumbie R."/>
            <person name="Clancy C.J."/>
            <person name="Dupont C.L."/>
        </authorList>
    </citation>
    <scope>NUCLEOTIDE SEQUENCE</scope>
    <source>
        <strain evidence="17">GL16</strain>
    </source>
</reference>
<evidence type="ECO:0000256" key="13">
    <source>
        <dbReference type="PROSITE-ProRule" id="PRU10141"/>
    </source>
</evidence>
<proteinExistence type="inferred from homology"/>
<dbReference type="PANTHER" id="PTHR24350">
    <property type="entry name" value="SERINE/THREONINE-PROTEIN KINASE IAL-RELATED"/>
    <property type="match status" value="1"/>
</dbReference>
<dbReference type="SUPFAM" id="SSF56112">
    <property type="entry name" value="Protein kinase-like (PK-like)"/>
    <property type="match status" value="1"/>
</dbReference>
<dbReference type="GO" id="GO:0051233">
    <property type="term" value="C:spindle midzone"/>
    <property type="evidence" value="ECO:0007669"/>
    <property type="project" value="UniProtKB-ARBA"/>
</dbReference>
<keyword evidence="7 11" id="KW-0067">ATP-binding</keyword>
<dbReference type="GO" id="GO:0072479">
    <property type="term" value="P:response to mitotic cell cycle spindle assembly checkpoint signaling"/>
    <property type="evidence" value="ECO:0007669"/>
    <property type="project" value="UniProtKB-ARBA"/>
</dbReference>
<sequence>MNQNSTPLSNYVDYSARGRLKSIINPNLETSVSGISAARERRARHFHQLAQQSMITDPGVDSIMDSPLVRRHVGINAQVAEIHSDDSDVDETLLFDKSEWRIEDFKVGKHLGTGKFGTVYKAQEKRSKTIVALKILRKEELENSRVVQFIKREIEIQAHLHHPNIIRLFGYFHNETNIYVVLEYAEQGELYKKLEAKGRFSEAEAAKYIVQLSDALEYMHSFGVIHRDLKLENILLSKQGTVKLGDFGWSVHDPRPRRRTFCGTLDYLPPEMIANEPHTEAVDIWSLGVICYELIVGKPPFEELDDTVEKTYNRITRVDIQFPQSMTTECKQFILKVTLYTLTSCITYAKQFV</sequence>
<evidence type="ECO:0000256" key="2">
    <source>
        <dbReference type="ARBA" id="ARBA00021157"/>
    </source>
</evidence>
<comment type="similarity">
    <text evidence="15">Belongs to the protein kinase superfamily. Ser/Thr protein kinase family. Aurora subfamily.</text>
</comment>
<keyword evidence="3 14" id="KW-0723">Serine/threonine-protein kinase</keyword>
<dbReference type="GO" id="GO:0090266">
    <property type="term" value="P:regulation of mitotic cell cycle spindle assembly checkpoint"/>
    <property type="evidence" value="ECO:0007669"/>
    <property type="project" value="UniProtKB-ARBA"/>
</dbReference>
<dbReference type="GO" id="GO:0032133">
    <property type="term" value="C:chromosome passenger complex"/>
    <property type="evidence" value="ECO:0007669"/>
    <property type="project" value="UniProtKB-ARBA"/>
</dbReference>
<dbReference type="PROSITE" id="PS00108">
    <property type="entry name" value="PROTEIN_KINASE_ST"/>
    <property type="match status" value="1"/>
</dbReference>
<evidence type="ECO:0000256" key="7">
    <source>
        <dbReference type="ARBA" id="ARBA00022840"/>
    </source>
</evidence>
<dbReference type="OMA" id="HTLCGTM"/>
<keyword evidence="6 15" id="KW-0418">Kinase</keyword>
<dbReference type="GO" id="GO:0000776">
    <property type="term" value="C:kinetochore"/>
    <property type="evidence" value="ECO:0007669"/>
    <property type="project" value="UniProtKB-ARBA"/>
</dbReference>
<feature type="active site" description="Proton acceptor" evidence="10">
    <location>
        <position position="228"/>
    </location>
</feature>
<dbReference type="PROSITE" id="PS00107">
    <property type="entry name" value="PROTEIN_KINASE_ATP"/>
    <property type="match status" value="1"/>
</dbReference>
<evidence type="ECO:0000256" key="10">
    <source>
        <dbReference type="PIRSR" id="PIRSR630616-1"/>
    </source>
</evidence>
<feature type="binding site" evidence="11">
    <location>
        <position position="115"/>
    </location>
    <ligand>
        <name>ATP</name>
        <dbReference type="ChEBI" id="CHEBI:30616"/>
    </ligand>
</feature>
<evidence type="ECO:0000256" key="11">
    <source>
        <dbReference type="PIRSR" id="PIRSR630616-2"/>
    </source>
</evidence>
<evidence type="ECO:0000256" key="1">
    <source>
        <dbReference type="ARBA" id="ARBA00012513"/>
    </source>
</evidence>
<dbReference type="InterPro" id="IPR011009">
    <property type="entry name" value="Kinase-like_dom_sf"/>
</dbReference>